<reference evidence="3 4" key="1">
    <citation type="submission" date="2018-11" db="EMBL/GenBank/DDBJ databases">
        <title>Sequencing the genomes of 1000 actinobacteria strains.</title>
        <authorList>
            <person name="Klenk H.-P."/>
        </authorList>
    </citation>
    <scope>NUCLEOTIDE SEQUENCE [LARGE SCALE GENOMIC DNA]</scope>
    <source>
        <strain evidence="3 4">DSM 44254</strain>
    </source>
</reference>
<dbReference type="EMBL" id="RJKE01000001">
    <property type="protein sequence ID" value="ROO88244.1"/>
    <property type="molecule type" value="Genomic_DNA"/>
</dbReference>
<comment type="caution">
    <text evidence="3">The sequence shown here is derived from an EMBL/GenBank/DDBJ whole genome shotgun (WGS) entry which is preliminary data.</text>
</comment>
<dbReference type="Pfam" id="PF13274">
    <property type="entry name" value="SocA_Panacea"/>
    <property type="match status" value="1"/>
</dbReference>
<evidence type="ECO:0000313" key="3">
    <source>
        <dbReference type="EMBL" id="ROO88244.1"/>
    </source>
</evidence>
<dbReference type="Proteomes" id="UP000272400">
    <property type="component" value="Unassembled WGS sequence"/>
</dbReference>
<dbReference type="OrthoDB" id="9799173at2"/>
<feature type="domain" description="Antitoxin SocA-like Panacea" evidence="2">
    <location>
        <begin position="23"/>
        <end position="114"/>
    </location>
</feature>
<dbReference type="InterPro" id="IPR025272">
    <property type="entry name" value="SocA_Panacea"/>
</dbReference>
<keyword evidence="4" id="KW-1185">Reference proteome</keyword>
<accession>A0A3N1D3Y1</accession>
<evidence type="ECO:0000256" key="1">
    <source>
        <dbReference type="SAM" id="MobiDB-lite"/>
    </source>
</evidence>
<evidence type="ECO:0000313" key="4">
    <source>
        <dbReference type="Proteomes" id="UP000272400"/>
    </source>
</evidence>
<protein>
    <submittedName>
        <fullName evidence="3">Putative phage-associated protein</fullName>
    </submittedName>
</protein>
<evidence type="ECO:0000259" key="2">
    <source>
        <dbReference type="Pfam" id="PF13274"/>
    </source>
</evidence>
<sequence length="152" mass="17118">MATIKDVAAHILRRRGPMTAMKLQKLAYFAYGYHLIWEERRLFPERFEAWANGPVSPVLYGCHRGRFHLQPGEIPGDPDALDAGERESVDLVIEGLGELTAHQLSTMTHESGPWVSARQRDDAHDLERSSEELRDDEIAEYFDALSAADGQA</sequence>
<dbReference type="RefSeq" id="WP_123667508.1">
    <property type="nucleotide sequence ID" value="NZ_RJKE01000001.1"/>
</dbReference>
<feature type="compositionally biased region" description="Basic and acidic residues" evidence="1">
    <location>
        <begin position="118"/>
        <end position="132"/>
    </location>
</feature>
<dbReference type="AlphaFoldDB" id="A0A3N1D3Y1"/>
<name>A0A3N1D3Y1_9ACTN</name>
<gene>
    <name evidence="3" type="ORF">EDD29_5907</name>
</gene>
<organism evidence="3 4">
    <name type="scientific">Actinocorallia herbida</name>
    <dbReference type="NCBI Taxonomy" id="58109"/>
    <lineage>
        <taxon>Bacteria</taxon>
        <taxon>Bacillati</taxon>
        <taxon>Actinomycetota</taxon>
        <taxon>Actinomycetes</taxon>
        <taxon>Streptosporangiales</taxon>
        <taxon>Thermomonosporaceae</taxon>
        <taxon>Actinocorallia</taxon>
    </lineage>
</organism>
<proteinExistence type="predicted"/>
<feature type="region of interest" description="Disordered" evidence="1">
    <location>
        <begin position="108"/>
        <end position="132"/>
    </location>
</feature>